<dbReference type="InterPro" id="IPR046541">
    <property type="entry name" value="DUF6606"/>
</dbReference>
<accession>A0A816UBI5</accession>
<feature type="non-terminal residue" evidence="2">
    <location>
        <position position="1"/>
    </location>
</feature>
<evidence type="ECO:0000313" key="2">
    <source>
        <dbReference type="EMBL" id="CAF2100630.1"/>
    </source>
</evidence>
<reference evidence="2" key="1">
    <citation type="submission" date="2021-02" db="EMBL/GenBank/DDBJ databases">
        <authorList>
            <person name="Nowell W R."/>
        </authorList>
    </citation>
    <scope>NUCLEOTIDE SEQUENCE</scope>
</reference>
<dbReference type="Pfam" id="PF20255">
    <property type="entry name" value="DUF6606"/>
    <property type="match status" value="1"/>
</dbReference>
<comment type="caution">
    <text evidence="2">The sequence shown here is derived from an EMBL/GenBank/DDBJ whole genome shotgun (WGS) entry which is preliminary data.</text>
</comment>
<proteinExistence type="predicted"/>
<name>A0A816UBI5_9BILA</name>
<evidence type="ECO:0000313" key="3">
    <source>
        <dbReference type="Proteomes" id="UP000663856"/>
    </source>
</evidence>
<dbReference type="AlphaFoldDB" id="A0A816UBI5"/>
<feature type="domain" description="DUF6606" evidence="1">
    <location>
        <begin position="5"/>
        <end position="278"/>
    </location>
</feature>
<organism evidence="2 3">
    <name type="scientific">Rotaria magnacalcarata</name>
    <dbReference type="NCBI Taxonomy" id="392030"/>
    <lineage>
        <taxon>Eukaryota</taxon>
        <taxon>Metazoa</taxon>
        <taxon>Spiralia</taxon>
        <taxon>Gnathifera</taxon>
        <taxon>Rotifera</taxon>
        <taxon>Eurotatoria</taxon>
        <taxon>Bdelloidea</taxon>
        <taxon>Philodinida</taxon>
        <taxon>Philodinidae</taxon>
        <taxon>Rotaria</taxon>
    </lineage>
</organism>
<dbReference type="EMBL" id="CAJNRF010008342">
    <property type="protein sequence ID" value="CAF2100630.1"/>
    <property type="molecule type" value="Genomic_DNA"/>
</dbReference>
<evidence type="ECO:0000259" key="1">
    <source>
        <dbReference type="Pfam" id="PF20255"/>
    </source>
</evidence>
<sequence>MNESILNHLFLPHYLPSSVDDDYFLQNNHQYEHMILEYMKEYFNQLESTKETSELPIFSALINCVKHWSILQNPQTCTEANLQSTIMKLTPGNFLPFYFHAQNAAILIEIEKKNVHRPLVSSWQVLLPTQEITSSLVPHFSCFPVTTYRLNDRSQLSSLAHCELLVDFMRNTIEYSKSYKASRQVNETRNLPESYYVCQWWIQQFEGIKIKSKSNRSIQFKKKHRDQIRWNGALLPFRRSGLWMTIKVVFHIILTKRLGSIGIIIYKLLITHFLTYCLSETRSEISIDVLIHCIRKIVRRLNKIEILLSSIDANDLNEWVQLTKHQIQMKINKILPKPNWQKSIRIYEKSKYSVLMNNFDLNNSNIYQHLFQELKSSLKTQKLRETSQYFSPVTNYNDRYPLNSDDCIPSIKKFTGKFNYTIGIALTRIEIWVESRLNQWINRPAVSHSEKNRFETLLHLFEDYLSEAISHYYAIKDPIGYSRFILTSLTIIRSMNQKLCNDPRFERLKLHSIEIPNLMDLFKCLVLPNRDDMKRAHSLYCYFSEFSQKPYPDILTNINCDDAFGVYFASHSSTMKESLQKIRDQAELDKQKKIQEVKQAKGIYTCLMDSIKYLSCKCTYEYNGYGSYYITCGKCRIQKEACDIKVNIFECPIPSDHVGALAVIFELQMPIEIRIYRDIIWQFINRPKPNLNHRMYEWLSVPPHARHRLQWWNLLAMLELDSLPIAEESVAILIIHSILQYGPLAMDGKPSNNSWCSEAHKQLLEDNFIDELTTRLDRRLDDCELNWQNELVLLVITMITMRMLTICNSTREGKVVNLAIKCRRIGEKWIDLISETIKFTFSPDFNEVENLRLKLVTIGISCILTFSTHSDRIHCLLSSSEHVISLLKAATTTHDNIILNKTQSNISTFVRNMMRFSERTLVMVQPIVAKFLQKTSFKSLNDFAAIYWAVIRSKGTMNGQWQKRTEDVYDGWYDCRYESRYISINCIRGTFLVDGMTIGFLPENITTNELFVRVFEKHIFEV</sequence>
<gene>
    <name evidence="2" type="ORF">WKI299_LOCUS20153</name>
</gene>
<protein>
    <recommendedName>
        <fullName evidence="1">DUF6606 domain-containing protein</fullName>
    </recommendedName>
</protein>
<dbReference type="Proteomes" id="UP000663856">
    <property type="component" value="Unassembled WGS sequence"/>
</dbReference>